<dbReference type="Proteomes" id="UP000241639">
    <property type="component" value="Unassembled WGS sequence"/>
</dbReference>
<accession>A0A2T4ZDR1</accession>
<comment type="caution">
    <text evidence="1">The sequence shown here is derived from an EMBL/GenBank/DDBJ whole genome shotgun (WGS) entry which is preliminary data.</text>
</comment>
<organism evidence="1 2">
    <name type="scientific">Desmospora activa DSM 45169</name>
    <dbReference type="NCBI Taxonomy" id="1121389"/>
    <lineage>
        <taxon>Bacteria</taxon>
        <taxon>Bacillati</taxon>
        <taxon>Bacillota</taxon>
        <taxon>Bacilli</taxon>
        <taxon>Bacillales</taxon>
        <taxon>Thermoactinomycetaceae</taxon>
        <taxon>Desmospora</taxon>
    </lineage>
</organism>
<evidence type="ECO:0000313" key="2">
    <source>
        <dbReference type="Proteomes" id="UP000241639"/>
    </source>
</evidence>
<dbReference type="RefSeq" id="WP_107727466.1">
    <property type="nucleotide sequence ID" value="NZ_PZZP01000001.1"/>
</dbReference>
<keyword evidence="2" id="KW-1185">Reference proteome</keyword>
<gene>
    <name evidence="1" type="ORF">C8J48_2672</name>
</gene>
<protein>
    <submittedName>
        <fullName evidence="1">Uncharacterized protein</fullName>
    </submittedName>
</protein>
<evidence type="ECO:0000313" key="1">
    <source>
        <dbReference type="EMBL" id="PTM60033.1"/>
    </source>
</evidence>
<name>A0A2T4ZDR1_9BACL</name>
<sequence>MAEVNKCWYIPLEGDVYRIQVEERWGFRILRINDRLHRLYPPGFASGGDTENRFHWIPFRLEGHQCHLYLLWRESHLALKEKTIFLHCDLLLDGRSVETGKTVNEDTFGLTAKWMS</sequence>
<reference evidence="1 2" key="1">
    <citation type="submission" date="2018-04" db="EMBL/GenBank/DDBJ databases">
        <title>Genomic Encyclopedia of Archaeal and Bacterial Type Strains, Phase II (KMG-II): from individual species to whole genera.</title>
        <authorList>
            <person name="Goeker M."/>
        </authorList>
    </citation>
    <scope>NUCLEOTIDE SEQUENCE [LARGE SCALE GENOMIC DNA]</scope>
    <source>
        <strain evidence="1 2">DSM 45169</strain>
    </source>
</reference>
<dbReference type="EMBL" id="PZZP01000001">
    <property type="protein sequence ID" value="PTM60033.1"/>
    <property type="molecule type" value="Genomic_DNA"/>
</dbReference>
<dbReference type="AlphaFoldDB" id="A0A2T4ZDR1"/>
<proteinExistence type="predicted"/>